<feature type="compositionally biased region" description="Low complexity" evidence="1">
    <location>
        <begin position="52"/>
        <end position="104"/>
    </location>
</feature>
<evidence type="ECO:0000313" key="4">
    <source>
        <dbReference type="Proteomes" id="UP001597469"/>
    </source>
</evidence>
<dbReference type="RefSeq" id="WP_381524153.1">
    <property type="nucleotide sequence ID" value="NZ_JBHULN010000009.1"/>
</dbReference>
<dbReference type="EMBL" id="JBHULN010000009">
    <property type="protein sequence ID" value="MFD2572073.1"/>
    <property type="molecule type" value="Genomic_DNA"/>
</dbReference>
<accession>A0ABW5M4X3</accession>
<dbReference type="Proteomes" id="UP001597469">
    <property type="component" value="Unassembled WGS sequence"/>
</dbReference>
<protein>
    <recommendedName>
        <fullName evidence="5">Outer membrane beta-barrel protein</fullName>
    </recommendedName>
</protein>
<reference evidence="4" key="1">
    <citation type="journal article" date="2019" name="Int. J. Syst. Evol. Microbiol.">
        <title>The Global Catalogue of Microorganisms (GCM) 10K type strain sequencing project: providing services to taxonomists for standard genome sequencing and annotation.</title>
        <authorList>
            <consortium name="The Broad Institute Genomics Platform"/>
            <consortium name="The Broad Institute Genome Sequencing Center for Infectious Disease"/>
            <person name="Wu L."/>
            <person name="Ma J."/>
        </authorList>
    </citation>
    <scope>NUCLEOTIDE SEQUENCE [LARGE SCALE GENOMIC DNA]</scope>
    <source>
        <strain evidence="4">KCTC 42805</strain>
    </source>
</reference>
<feature type="compositionally biased region" description="Polar residues" evidence="1">
    <location>
        <begin position="37"/>
        <end position="48"/>
    </location>
</feature>
<feature type="region of interest" description="Disordered" evidence="1">
    <location>
        <begin position="25"/>
        <end position="108"/>
    </location>
</feature>
<proteinExistence type="predicted"/>
<comment type="caution">
    <text evidence="3">The sequence shown here is derived from an EMBL/GenBank/DDBJ whole genome shotgun (WGS) entry which is preliminary data.</text>
</comment>
<evidence type="ECO:0000313" key="3">
    <source>
        <dbReference type="EMBL" id="MFD2572073.1"/>
    </source>
</evidence>
<evidence type="ECO:0008006" key="5">
    <source>
        <dbReference type="Google" id="ProtNLM"/>
    </source>
</evidence>
<name>A0ABW5M4X3_9BACT</name>
<feature type="signal peptide" evidence="2">
    <location>
        <begin position="1"/>
        <end position="25"/>
    </location>
</feature>
<evidence type="ECO:0000256" key="2">
    <source>
        <dbReference type="SAM" id="SignalP"/>
    </source>
</evidence>
<feature type="chain" id="PRO_5047463120" description="Outer membrane beta-barrel protein" evidence="2">
    <location>
        <begin position="26"/>
        <end position="261"/>
    </location>
</feature>
<sequence length="261" mass="27842">MNRTVTIHLAAVLLTFIATTATSLAQSAVRRPAPAKKTTSASRPQTTVKPRATSPTRTAAATPAKAPQTQSAPAQAVAANQPQSQPTATPAASTPARRTSAYSAPSRRSSVSHRDKYLNLGVGLLTYYGGGLPLGASFEVDVKNNFSVGGSVDYFRYNYGYYSGGYNFIYAGARASYHLGEALNVGDQKFDPYVGATLGFRHASYRDSYGYSYYDYGNGYNSGLFIGIHLGARYMFSEHIGGFTEVGYGVSALKLGLTAKF</sequence>
<keyword evidence="2" id="KW-0732">Signal</keyword>
<evidence type="ECO:0000256" key="1">
    <source>
        <dbReference type="SAM" id="MobiDB-lite"/>
    </source>
</evidence>
<organism evidence="3 4">
    <name type="scientific">Spirosoma soli</name>
    <dbReference type="NCBI Taxonomy" id="1770529"/>
    <lineage>
        <taxon>Bacteria</taxon>
        <taxon>Pseudomonadati</taxon>
        <taxon>Bacteroidota</taxon>
        <taxon>Cytophagia</taxon>
        <taxon>Cytophagales</taxon>
        <taxon>Cytophagaceae</taxon>
        <taxon>Spirosoma</taxon>
    </lineage>
</organism>
<keyword evidence="4" id="KW-1185">Reference proteome</keyword>
<gene>
    <name evidence="3" type="ORF">ACFSUS_15620</name>
</gene>